<gene>
    <name evidence="2" type="ORF">A3B40_01580</name>
</gene>
<name>A0A1F7ILT2_9BACT</name>
<feature type="transmembrane region" description="Helical" evidence="1">
    <location>
        <begin position="6"/>
        <end position="25"/>
    </location>
</feature>
<dbReference type="Gene3D" id="2.60.40.10">
    <property type="entry name" value="Immunoglobulins"/>
    <property type="match status" value="1"/>
</dbReference>
<keyword evidence="1" id="KW-1133">Transmembrane helix</keyword>
<keyword evidence="1" id="KW-0472">Membrane</keyword>
<accession>A0A1F7ILT2</accession>
<evidence type="ECO:0000313" key="3">
    <source>
        <dbReference type="Proteomes" id="UP000178040"/>
    </source>
</evidence>
<proteinExistence type="predicted"/>
<evidence type="ECO:0000313" key="2">
    <source>
        <dbReference type="EMBL" id="OGK44308.1"/>
    </source>
</evidence>
<dbReference type="Proteomes" id="UP000178040">
    <property type="component" value="Unassembled WGS sequence"/>
</dbReference>
<sequence>MKKETVIAIFFGVVFGALVAFILLAKNKEFQLAKTKTIAPTEKASKLSKKVIVSLKSLEVSEPADGSIFNTKSINIKGKADKDALIIIQSPVKDIVFKNEKEEFSVSFPLALGENIIKITAHLKSGNLRPQEKELHIYYLNEEL</sequence>
<evidence type="ECO:0000256" key="1">
    <source>
        <dbReference type="SAM" id="Phobius"/>
    </source>
</evidence>
<organism evidence="2 3">
    <name type="scientific">Candidatus Roizmanbacteria bacterium RIFCSPLOWO2_01_FULL_37_16</name>
    <dbReference type="NCBI Taxonomy" id="1802058"/>
    <lineage>
        <taxon>Bacteria</taxon>
        <taxon>Candidatus Roizmaniibacteriota</taxon>
    </lineage>
</organism>
<dbReference type="InterPro" id="IPR013783">
    <property type="entry name" value="Ig-like_fold"/>
</dbReference>
<reference evidence="2 3" key="1">
    <citation type="journal article" date="2016" name="Nat. Commun.">
        <title>Thousands of microbial genomes shed light on interconnected biogeochemical processes in an aquifer system.</title>
        <authorList>
            <person name="Anantharaman K."/>
            <person name="Brown C.T."/>
            <person name="Hug L.A."/>
            <person name="Sharon I."/>
            <person name="Castelle C.J."/>
            <person name="Probst A.J."/>
            <person name="Thomas B.C."/>
            <person name="Singh A."/>
            <person name="Wilkins M.J."/>
            <person name="Karaoz U."/>
            <person name="Brodie E.L."/>
            <person name="Williams K.H."/>
            <person name="Hubbard S.S."/>
            <person name="Banfield J.F."/>
        </authorList>
    </citation>
    <scope>NUCLEOTIDE SEQUENCE [LARGE SCALE GENOMIC DNA]</scope>
</reference>
<keyword evidence="1" id="KW-0812">Transmembrane</keyword>
<protein>
    <submittedName>
        <fullName evidence="2">Uncharacterized protein</fullName>
    </submittedName>
</protein>
<comment type="caution">
    <text evidence="2">The sequence shown here is derived from an EMBL/GenBank/DDBJ whole genome shotgun (WGS) entry which is preliminary data.</text>
</comment>
<dbReference type="AlphaFoldDB" id="A0A1F7ILT2"/>
<dbReference type="EMBL" id="MGAI01000031">
    <property type="protein sequence ID" value="OGK44308.1"/>
    <property type="molecule type" value="Genomic_DNA"/>
</dbReference>